<gene>
    <name evidence="1" type="ORF">EHAR0213_LOCUS17093</name>
</gene>
<name>A0A7S3JLJ7_9SPIT</name>
<dbReference type="EMBL" id="HBII01040842">
    <property type="protein sequence ID" value="CAE0358171.1"/>
    <property type="molecule type" value="Transcribed_RNA"/>
</dbReference>
<sequence>MANCPFEHKSHKHLRAIKKILSKPKDSRKESSNDDDKKNFSQMIDNKKRLIYCKRRMEEIKKSIYGTSGLKQAKDLDGSLFTTNFHVRKLENELKELEPKVALIPFTSQDEINEEIKKLEDGFKDRILDDDAISRINELQDMANTLKRWENKSLHLTNLKEEIEENKLFLQYTEDAISRLQIRQNFLMK</sequence>
<protein>
    <submittedName>
        <fullName evidence="1">Uncharacterized protein</fullName>
    </submittedName>
</protein>
<organism evidence="1">
    <name type="scientific">Euplotes harpa</name>
    <dbReference type="NCBI Taxonomy" id="151035"/>
    <lineage>
        <taxon>Eukaryota</taxon>
        <taxon>Sar</taxon>
        <taxon>Alveolata</taxon>
        <taxon>Ciliophora</taxon>
        <taxon>Intramacronucleata</taxon>
        <taxon>Spirotrichea</taxon>
        <taxon>Hypotrichia</taxon>
        <taxon>Euplotida</taxon>
        <taxon>Euplotidae</taxon>
        <taxon>Euplotes</taxon>
    </lineage>
</organism>
<dbReference type="AlphaFoldDB" id="A0A7S3JLJ7"/>
<accession>A0A7S3JLJ7</accession>
<evidence type="ECO:0000313" key="1">
    <source>
        <dbReference type="EMBL" id="CAE0358171.1"/>
    </source>
</evidence>
<reference evidence="1" key="1">
    <citation type="submission" date="2021-01" db="EMBL/GenBank/DDBJ databases">
        <authorList>
            <person name="Corre E."/>
            <person name="Pelletier E."/>
            <person name="Niang G."/>
            <person name="Scheremetjew M."/>
            <person name="Finn R."/>
            <person name="Kale V."/>
            <person name="Holt S."/>
            <person name="Cochrane G."/>
            <person name="Meng A."/>
            <person name="Brown T."/>
            <person name="Cohen L."/>
        </authorList>
    </citation>
    <scope>NUCLEOTIDE SEQUENCE</scope>
    <source>
        <strain evidence="1">FSP1.4</strain>
    </source>
</reference>
<proteinExistence type="predicted"/>